<comment type="caution">
    <text evidence="3">The sequence shown here is derived from an EMBL/GenBank/DDBJ whole genome shotgun (WGS) entry which is preliminary data.</text>
</comment>
<evidence type="ECO:0000259" key="1">
    <source>
        <dbReference type="Pfam" id="PF01796"/>
    </source>
</evidence>
<dbReference type="PANTHER" id="PTHR34075:SF5">
    <property type="entry name" value="BLR3430 PROTEIN"/>
    <property type="match status" value="1"/>
</dbReference>
<dbReference type="SUPFAM" id="SSF50249">
    <property type="entry name" value="Nucleic acid-binding proteins"/>
    <property type="match status" value="1"/>
</dbReference>
<dbReference type="OrthoDB" id="7871482at2"/>
<evidence type="ECO:0000313" key="3">
    <source>
        <dbReference type="EMBL" id="KMO37618.1"/>
    </source>
</evidence>
<dbReference type="InterPro" id="IPR002878">
    <property type="entry name" value="ChsH2_C"/>
</dbReference>
<dbReference type="AlphaFoldDB" id="A0A0J6SW98"/>
<feature type="domain" description="ChsH2 rubredoxin-like zinc ribbon" evidence="2">
    <location>
        <begin position="17"/>
        <end position="44"/>
    </location>
</feature>
<proteinExistence type="predicted"/>
<sequence length="124" mass="13129">MSPDGTLPDWTEGGEGLAFARCRSCGDIQYFRRPFCPACGSEDLGVEAASGRGTVHAVTVVARAPSPDLQAHAPYGLALVDAREGFRFMAHCPPEGIAIGDPVRTTFRAFGTGLVPFVTPENHP</sequence>
<dbReference type="PATRIC" id="fig|1187852.3.peg.1172"/>
<dbReference type="InterPro" id="IPR022002">
    <property type="entry name" value="ChsH2_Znr"/>
</dbReference>
<dbReference type="RefSeq" id="WP_048452437.1">
    <property type="nucleotide sequence ID" value="NZ_JBNNPJ010000007.1"/>
</dbReference>
<dbReference type="Proteomes" id="UP000036449">
    <property type="component" value="Unassembled WGS sequence"/>
</dbReference>
<evidence type="ECO:0000259" key="2">
    <source>
        <dbReference type="Pfam" id="PF12172"/>
    </source>
</evidence>
<gene>
    <name evidence="3" type="ORF">VQ03_18895</name>
</gene>
<keyword evidence="4" id="KW-1185">Reference proteome</keyword>
<dbReference type="EMBL" id="LABZ01000131">
    <property type="protein sequence ID" value="KMO37618.1"/>
    <property type="molecule type" value="Genomic_DNA"/>
</dbReference>
<dbReference type="InterPro" id="IPR012340">
    <property type="entry name" value="NA-bd_OB-fold"/>
</dbReference>
<evidence type="ECO:0008006" key="5">
    <source>
        <dbReference type="Google" id="ProtNLM"/>
    </source>
</evidence>
<dbReference type="Pfam" id="PF01796">
    <property type="entry name" value="OB_ChsH2_C"/>
    <property type="match status" value="1"/>
</dbReference>
<dbReference type="Pfam" id="PF12172">
    <property type="entry name" value="zf-ChsH2"/>
    <property type="match status" value="1"/>
</dbReference>
<organism evidence="3 4">
    <name type="scientific">Methylobacterium tarhaniae</name>
    <dbReference type="NCBI Taxonomy" id="1187852"/>
    <lineage>
        <taxon>Bacteria</taxon>
        <taxon>Pseudomonadati</taxon>
        <taxon>Pseudomonadota</taxon>
        <taxon>Alphaproteobacteria</taxon>
        <taxon>Hyphomicrobiales</taxon>
        <taxon>Methylobacteriaceae</taxon>
        <taxon>Methylobacterium</taxon>
    </lineage>
</organism>
<dbReference type="InterPro" id="IPR052513">
    <property type="entry name" value="Thioester_dehydratase-like"/>
</dbReference>
<dbReference type="PANTHER" id="PTHR34075">
    <property type="entry name" value="BLR3430 PROTEIN"/>
    <property type="match status" value="1"/>
</dbReference>
<evidence type="ECO:0000313" key="4">
    <source>
        <dbReference type="Proteomes" id="UP000036449"/>
    </source>
</evidence>
<protein>
    <recommendedName>
        <fullName evidence="5">DNA-binding protein</fullName>
    </recommendedName>
</protein>
<name>A0A0J6SW98_9HYPH</name>
<feature type="domain" description="ChsH2 C-terminal OB-fold" evidence="1">
    <location>
        <begin position="48"/>
        <end position="108"/>
    </location>
</feature>
<accession>A0A0J6SW98</accession>
<reference evidence="3 4" key="1">
    <citation type="submission" date="2015-03" db="EMBL/GenBank/DDBJ databases">
        <title>Genome sequencing of Methylobacterium tarhaniae DSM 25844.</title>
        <authorList>
            <person name="Chaudhry V."/>
            <person name="Patil P.B."/>
        </authorList>
    </citation>
    <scope>NUCLEOTIDE SEQUENCE [LARGE SCALE GENOMIC DNA]</scope>
    <source>
        <strain evidence="3 4">DSM 25844</strain>
    </source>
</reference>